<evidence type="ECO:0000313" key="5">
    <source>
        <dbReference type="Proteomes" id="UP000467840"/>
    </source>
</evidence>
<comment type="function">
    <text evidence="2">Hydrolyzes 3-hydroxyisobutyryl-CoA (HIBYL-CoA), a saline catabolite. Has high activity toward isobutyryl-CoA. Could be an isobutyryl-CoA dehydrogenase that functions in valine catabolism.</text>
</comment>
<reference evidence="4 5" key="1">
    <citation type="journal article" date="2020" name="Mol. Plant">
        <title>The Chromosome-Based Rubber Tree Genome Provides New Insights into Spurge Genome Evolution and Rubber Biosynthesis.</title>
        <authorList>
            <person name="Liu J."/>
            <person name="Shi C."/>
            <person name="Shi C.C."/>
            <person name="Li W."/>
            <person name="Zhang Q.J."/>
            <person name="Zhang Y."/>
            <person name="Li K."/>
            <person name="Lu H.F."/>
            <person name="Shi C."/>
            <person name="Zhu S.T."/>
            <person name="Xiao Z.Y."/>
            <person name="Nan H."/>
            <person name="Yue Y."/>
            <person name="Zhu X.G."/>
            <person name="Wu Y."/>
            <person name="Hong X.N."/>
            <person name="Fan G.Y."/>
            <person name="Tong Y."/>
            <person name="Zhang D."/>
            <person name="Mao C.L."/>
            <person name="Liu Y.L."/>
            <person name="Hao S.J."/>
            <person name="Liu W.Q."/>
            <person name="Lv M.Q."/>
            <person name="Zhang H.B."/>
            <person name="Liu Y."/>
            <person name="Hu-Tang G.R."/>
            <person name="Wang J.P."/>
            <person name="Wang J.H."/>
            <person name="Sun Y.H."/>
            <person name="Ni S.B."/>
            <person name="Chen W.B."/>
            <person name="Zhang X.C."/>
            <person name="Jiao Y.N."/>
            <person name="Eichler E.E."/>
            <person name="Li G.H."/>
            <person name="Liu X."/>
            <person name="Gao L.Z."/>
        </authorList>
    </citation>
    <scope>NUCLEOTIDE SEQUENCE [LARGE SCALE GENOMIC DNA]</scope>
    <source>
        <strain evidence="5">cv. GT1</strain>
        <tissue evidence="4">Leaf</tissue>
    </source>
</reference>
<keyword evidence="1 2" id="KW-0378">Hydrolase</keyword>
<evidence type="ECO:0000313" key="4">
    <source>
        <dbReference type="EMBL" id="KAF2313114.1"/>
    </source>
</evidence>
<dbReference type="GO" id="GO:0006574">
    <property type="term" value="P:L-valine catabolic process"/>
    <property type="evidence" value="ECO:0007669"/>
    <property type="project" value="UniProtKB-UniRule"/>
</dbReference>
<feature type="domain" description="Enoyl-CoA hydratase/isomerase" evidence="3">
    <location>
        <begin position="154"/>
        <end position="194"/>
    </location>
</feature>
<organism evidence="4 5">
    <name type="scientific">Hevea brasiliensis</name>
    <name type="common">Para rubber tree</name>
    <name type="synonym">Siphonia brasiliensis</name>
    <dbReference type="NCBI Taxonomy" id="3981"/>
    <lineage>
        <taxon>Eukaryota</taxon>
        <taxon>Viridiplantae</taxon>
        <taxon>Streptophyta</taxon>
        <taxon>Embryophyta</taxon>
        <taxon>Tracheophyta</taxon>
        <taxon>Spermatophyta</taxon>
        <taxon>Magnoliopsida</taxon>
        <taxon>eudicotyledons</taxon>
        <taxon>Gunneridae</taxon>
        <taxon>Pentapetalae</taxon>
        <taxon>rosids</taxon>
        <taxon>fabids</taxon>
        <taxon>Malpighiales</taxon>
        <taxon>Euphorbiaceae</taxon>
        <taxon>Crotonoideae</taxon>
        <taxon>Micrandreae</taxon>
        <taxon>Hevea</taxon>
    </lineage>
</organism>
<evidence type="ECO:0000256" key="2">
    <source>
        <dbReference type="RuleBase" id="RU369070"/>
    </source>
</evidence>
<dbReference type="InterPro" id="IPR032259">
    <property type="entry name" value="HIBYL-CoA-H"/>
</dbReference>
<dbReference type="InterPro" id="IPR029045">
    <property type="entry name" value="ClpP/crotonase-like_dom_sf"/>
</dbReference>
<comment type="similarity">
    <text evidence="2">Belongs to the enoyl-CoA hydratase/isomerase family.</text>
</comment>
<sequence>MQSFRVLSRSSKKTPFTFLREAFAHSRMALMVMKILTTWGFGLVNYINPGKKIPCWFCYDEGEYLGLTYDGFSGEEMIACGLATDFSPSASNLIKLPDDFSAMDAFLACYGRIGNLKKTSVLPRIGLINECFGHSTIEEIINALILVEENANSRTVILNRPRVLNALDNNMIVRLKELYRSWERDPDVSFVVLKIVSIKVDITHGPKLGLEGLAYEAFELFLDAICVGRVSSMEEQLGMLITDDFSDIRTFLAKYANYAFPSEKSVLHRLEMVNKCFGHGTVEEIVNALENETVKSNDEWCISTLKKLKEAPPLSLKISLRSIQEGRYQTLSQCLAREYRMTVKAISRQISGDFCEVLNN</sequence>
<feature type="domain" description="Enoyl-CoA hydratase/isomerase" evidence="3">
    <location>
        <begin position="62"/>
        <end position="145"/>
    </location>
</feature>
<evidence type="ECO:0000259" key="3">
    <source>
        <dbReference type="Pfam" id="PF16113"/>
    </source>
</evidence>
<comment type="catalytic activity">
    <reaction evidence="2">
        <text>3-hydroxy-2-methylpropanoyl-CoA + H2O = 3-hydroxy-2-methylpropanoate + CoA + H(+)</text>
        <dbReference type="Rhea" id="RHEA:20888"/>
        <dbReference type="ChEBI" id="CHEBI:11805"/>
        <dbReference type="ChEBI" id="CHEBI:15377"/>
        <dbReference type="ChEBI" id="CHEBI:15378"/>
        <dbReference type="ChEBI" id="CHEBI:57287"/>
        <dbReference type="ChEBI" id="CHEBI:57340"/>
        <dbReference type="EC" id="3.1.2.4"/>
    </reaction>
</comment>
<evidence type="ECO:0000256" key="1">
    <source>
        <dbReference type="ARBA" id="ARBA00022801"/>
    </source>
</evidence>
<dbReference type="PANTHER" id="PTHR43176">
    <property type="entry name" value="3-HYDROXYISOBUTYRYL-COA HYDROLASE-RELATED"/>
    <property type="match status" value="1"/>
</dbReference>
<dbReference type="Pfam" id="PF16113">
    <property type="entry name" value="ECH_2"/>
    <property type="match status" value="3"/>
</dbReference>
<dbReference type="AlphaFoldDB" id="A0A6A6MIJ4"/>
<name>A0A6A6MIJ4_HEVBR</name>
<accession>A0A6A6MIJ4</accession>
<dbReference type="SUPFAM" id="SSF52096">
    <property type="entry name" value="ClpP/crotonase"/>
    <property type="match status" value="1"/>
</dbReference>
<comment type="caution">
    <text evidence="4">The sequence shown here is derived from an EMBL/GenBank/DDBJ whole genome shotgun (WGS) entry which is preliminary data.</text>
</comment>
<dbReference type="GO" id="GO:0003860">
    <property type="term" value="F:3-hydroxyisobutyryl-CoA hydrolase activity"/>
    <property type="evidence" value="ECO:0007669"/>
    <property type="project" value="UniProtKB-UniRule"/>
</dbReference>
<proteinExistence type="inferred from homology"/>
<keyword evidence="5" id="KW-1185">Reference proteome</keyword>
<comment type="pathway">
    <text evidence="2">Amino-acid degradation; L-valine degradation.</text>
</comment>
<dbReference type="Gene3D" id="3.30.300.220">
    <property type="match status" value="1"/>
</dbReference>
<dbReference type="Proteomes" id="UP000467840">
    <property type="component" value="Chromosome 15"/>
</dbReference>
<dbReference type="Gene3D" id="3.90.226.10">
    <property type="entry name" value="2-enoyl-CoA Hydratase, Chain A, domain 1"/>
    <property type="match status" value="2"/>
</dbReference>
<dbReference type="InterPro" id="IPR045004">
    <property type="entry name" value="ECH_dom"/>
</dbReference>
<feature type="domain" description="Enoyl-CoA hydratase/isomerase" evidence="3">
    <location>
        <begin position="229"/>
        <end position="356"/>
    </location>
</feature>
<dbReference type="PANTHER" id="PTHR43176:SF10">
    <property type="entry name" value="3-HYDROXYISOBUTYRYL-COA HYDROLASE"/>
    <property type="match status" value="1"/>
</dbReference>
<protein>
    <recommendedName>
        <fullName evidence="2">3-hydroxyisobutyryl-CoA hydrolase</fullName>
        <shortName evidence="2">HIB-CoA hydrolase</shortName>
        <shortName evidence="2">HIBYL-CoA-H</shortName>
        <ecNumber evidence="2">3.1.2.4</ecNumber>
    </recommendedName>
    <alternativeName>
        <fullName evidence="2">3-hydroxyisobutyryl-coenzyme A hydrolase</fullName>
    </alternativeName>
</protein>
<dbReference type="EC" id="3.1.2.4" evidence="2"/>
<dbReference type="EMBL" id="JAAGAX010000005">
    <property type="protein sequence ID" value="KAF2313114.1"/>
    <property type="molecule type" value="Genomic_DNA"/>
</dbReference>
<gene>
    <name evidence="4" type="ORF">GH714_009349</name>
</gene>